<evidence type="ECO:0000313" key="2">
    <source>
        <dbReference type="EMBL" id="SFE81485.1"/>
    </source>
</evidence>
<dbReference type="Pfam" id="PF01547">
    <property type="entry name" value="SBP_bac_1"/>
    <property type="match status" value="1"/>
</dbReference>
<reference evidence="3" key="1">
    <citation type="submission" date="2016-10" db="EMBL/GenBank/DDBJ databases">
        <authorList>
            <person name="Varghese N."/>
            <person name="Submissions S."/>
        </authorList>
    </citation>
    <scope>NUCLEOTIDE SEQUENCE [LARGE SCALE GENOMIC DNA]</scope>
    <source>
        <strain evidence="3">CGMCC 1.10223</strain>
    </source>
</reference>
<feature type="chain" id="PRO_5010260448" evidence="1">
    <location>
        <begin position="25"/>
        <end position="454"/>
    </location>
</feature>
<dbReference type="PANTHER" id="PTHR43649">
    <property type="entry name" value="ARABINOSE-BINDING PROTEIN-RELATED"/>
    <property type="match status" value="1"/>
</dbReference>
<dbReference type="PROSITE" id="PS51257">
    <property type="entry name" value="PROKAR_LIPOPROTEIN"/>
    <property type="match status" value="1"/>
</dbReference>
<keyword evidence="2" id="KW-0813">Transport</keyword>
<keyword evidence="3" id="KW-1185">Reference proteome</keyword>
<protein>
    <submittedName>
        <fullName evidence="2">Multiple sugar transport system substrate-binding protein</fullName>
    </submittedName>
</protein>
<organism evidence="2 3">
    <name type="scientific">Paenibacillus algorifonticola</name>
    <dbReference type="NCBI Taxonomy" id="684063"/>
    <lineage>
        <taxon>Bacteria</taxon>
        <taxon>Bacillati</taxon>
        <taxon>Bacillota</taxon>
        <taxon>Bacilli</taxon>
        <taxon>Bacillales</taxon>
        <taxon>Paenibacillaceae</taxon>
        <taxon>Paenibacillus</taxon>
    </lineage>
</organism>
<dbReference type="InterPro" id="IPR006059">
    <property type="entry name" value="SBP"/>
</dbReference>
<dbReference type="AlphaFoldDB" id="A0A1I2DLJ7"/>
<name>A0A1I2DLJ7_9BACL</name>
<proteinExistence type="predicted"/>
<keyword evidence="1" id="KW-0732">Signal</keyword>
<dbReference type="OrthoDB" id="1992988at2"/>
<gene>
    <name evidence="2" type="ORF">SAMN04487969_10786</name>
</gene>
<dbReference type="PANTHER" id="PTHR43649:SF12">
    <property type="entry name" value="DIACETYLCHITOBIOSE BINDING PROTEIN DASA"/>
    <property type="match status" value="1"/>
</dbReference>
<dbReference type="Proteomes" id="UP000183410">
    <property type="component" value="Unassembled WGS sequence"/>
</dbReference>
<accession>A0A1I2DLJ7</accession>
<dbReference type="InterPro" id="IPR050490">
    <property type="entry name" value="Bact_solute-bd_prot1"/>
</dbReference>
<evidence type="ECO:0000256" key="1">
    <source>
        <dbReference type="SAM" id="SignalP"/>
    </source>
</evidence>
<keyword evidence="2" id="KW-0762">Sugar transport</keyword>
<sequence length="454" mass="50582">MMALKKNWIYFLLCSLLLLTACSGKETGTDDLTAPQDIKAPAGQKTVAVAVMNADPFLLTAVQKFEELHKDIHIEINEYKSTPQSGGGTAMPGMTQEDMEKFVQTVTTQALSGNASDLIAMDNLPQEKFIEKKILINLNDLISKDASFDKSQYYQNILQTSQVGEGLYSIPFSFYLEKVIMANTPLLNKAKITIDDSAWTWNQFKDIAKKLQGQIGSSFPSFANMPPSQMLYQYIDAHYSELVGQGKTNFDTEPFRNVMRQIKSMYDEGILSAEPVMDQKQTMFSLNGLVEPLSALMDMLRSDTQFLQMPSFDGKPSGFGYRTTLLLGINSKSKVQPEAWEFIKFLLSEEMQASPQLGGYPLNKSVLDKTLEEGRQMIEQGKIPVPGGKPSAETLKGNILALQEILERARTKAPGDIKVSAIAIEEFDSYMSGQKSAEEVSKLIQNRVNTYLNE</sequence>
<feature type="signal peptide" evidence="1">
    <location>
        <begin position="1"/>
        <end position="24"/>
    </location>
</feature>
<dbReference type="Gene3D" id="3.40.190.10">
    <property type="entry name" value="Periplasmic binding protein-like II"/>
    <property type="match status" value="1"/>
</dbReference>
<dbReference type="SUPFAM" id="SSF53850">
    <property type="entry name" value="Periplasmic binding protein-like II"/>
    <property type="match status" value="1"/>
</dbReference>
<evidence type="ECO:0000313" key="3">
    <source>
        <dbReference type="Proteomes" id="UP000183410"/>
    </source>
</evidence>
<dbReference type="EMBL" id="FONN01000007">
    <property type="protein sequence ID" value="SFE81485.1"/>
    <property type="molecule type" value="Genomic_DNA"/>
</dbReference>